<feature type="repeat" description="TPR" evidence="3">
    <location>
        <begin position="29"/>
        <end position="62"/>
    </location>
</feature>
<keyword evidence="2 3" id="KW-0802">TPR repeat</keyword>
<evidence type="ECO:0000256" key="2">
    <source>
        <dbReference type="ARBA" id="ARBA00022803"/>
    </source>
</evidence>
<evidence type="ECO:0000313" key="6">
    <source>
        <dbReference type="Proteomes" id="UP000197277"/>
    </source>
</evidence>
<evidence type="ECO:0000313" key="5">
    <source>
        <dbReference type="EMBL" id="OWP64127.1"/>
    </source>
</evidence>
<evidence type="ECO:0000256" key="3">
    <source>
        <dbReference type="PROSITE-ProRule" id="PRU00339"/>
    </source>
</evidence>
<dbReference type="InterPro" id="IPR011990">
    <property type="entry name" value="TPR-like_helical_dom_sf"/>
</dbReference>
<dbReference type="PROSITE" id="PS50005">
    <property type="entry name" value="TPR"/>
    <property type="match status" value="1"/>
</dbReference>
<dbReference type="AlphaFoldDB" id="A0A246FMZ1"/>
<gene>
    <name evidence="5" type="ORF">CDA63_05195</name>
</gene>
<dbReference type="SUPFAM" id="SSF48452">
    <property type="entry name" value="TPR-like"/>
    <property type="match status" value="1"/>
</dbReference>
<dbReference type="SMART" id="SM00028">
    <property type="entry name" value="TPR"/>
    <property type="match status" value="4"/>
</dbReference>
<keyword evidence="4" id="KW-0732">Signal</keyword>
<feature type="signal peptide" evidence="4">
    <location>
        <begin position="1"/>
        <end position="23"/>
    </location>
</feature>
<dbReference type="InterPro" id="IPR019734">
    <property type="entry name" value="TPR_rpt"/>
</dbReference>
<keyword evidence="1" id="KW-0677">Repeat</keyword>
<dbReference type="EMBL" id="NIRR01000005">
    <property type="protein sequence ID" value="OWP64127.1"/>
    <property type="molecule type" value="Genomic_DNA"/>
</dbReference>
<dbReference type="OrthoDB" id="793001at2"/>
<evidence type="ECO:0000256" key="4">
    <source>
        <dbReference type="SAM" id="SignalP"/>
    </source>
</evidence>
<dbReference type="Proteomes" id="UP000197277">
    <property type="component" value="Unassembled WGS sequence"/>
</dbReference>
<reference evidence="5 6" key="1">
    <citation type="submission" date="2017-06" db="EMBL/GenBank/DDBJ databases">
        <title>Hymenobacter amundsenii sp. nov. isolated from regoliths in Antarctica.</title>
        <authorList>
            <person name="Sedlacek I."/>
            <person name="Kralova S."/>
            <person name="Pantucek R."/>
            <person name="Svec P."/>
            <person name="Holochova P."/>
            <person name="Stankova E."/>
            <person name="Vrbovska V."/>
            <person name="Busse H.-J."/>
        </authorList>
    </citation>
    <scope>NUCLEOTIDE SEQUENCE [LARGE SCALE GENOMIC DNA]</scope>
    <source>
        <strain evidence="5 6">CCM 8682</strain>
    </source>
</reference>
<comment type="caution">
    <text evidence="5">The sequence shown here is derived from an EMBL/GenBank/DDBJ whole genome shotgun (WGS) entry which is preliminary data.</text>
</comment>
<protein>
    <submittedName>
        <fullName evidence="5">Uncharacterized protein</fullName>
    </submittedName>
</protein>
<organism evidence="5 6">
    <name type="scientific">Hymenobacter amundsenii</name>
    <dbReference type="NCBI Taxonomy" id="2006685"/>
    <lineage>
        <taxon>Bacteria</taxon>
        <taxon>Pseudomonadati</taxon>
        <taxon>Bacteroidota</taxon>
        <taxon>Cytophagia</taxon>
        <taxon>Cytophagales</taxon>
        <taxon>Hymenobacteraceae</taxon>
        <taxon>Hymenobacter</taxon>
    </lineage>
</organism>
<sequence length="358" mass="39295">MRLNFCRSVLLLGLHLLSGSLQAQQTTTAADLIKQGVALFDQGKPDEAVLRYKQALRQEPANHVARYELAMTYNSLGQNEEAVSLCRQLAKDDPNPGPSLYDTWGNALDGLHKSKEAVKAYQQGLRRYPNEGSLYYNLGITQAASLGQLDESLASMQQAVRCRPTHLNSLNSLMQLTLEQGNRVPALLAMLRQLQLEPTGERAAATLARLDKLVGQGVAQTGEQAVTISVAAETMKGAGKKGGPDNFASADLLLSMSGALDFDEANKDKTPTEQLIRKLESLVGVLDEQRPAQQQGFAWQYFVPYFVELKKQGYLPALAYSVQESRAAATPEVQQWLAAHTATLAEFQEWSDAYAWPK</sequence>
<dbReference type="Pfam" id="PF14559">
    <property type="entry name" value="TPR_19"/>
    <property type="match status" value="1"/>
</dbReference>
<dbReference type="RefSeq" id="WP_088463392.1">
    <property type="nucleotide sequence ID" value="NZ_NIRR01000005.1"/>
</dbReference>
<name>A0A246FMZ1_9BACT</name>
<feature type="chain" id="PRO_5013326571" evidence="4">
    <location>
        <begin position="24"/>
        <end position="358"/>
    </location>
</feature>
<accession>A0A246FMZ1</accession>
<dbReference type="PANTHER" id="PTHR45586:SF1">
    <property type="entry name" value="LIPOPOLYSACCHARIDE ASSEMBLY PROTEIN B"/>
    <property type="match status" value="1"/>
</dbReference>
<dbReference type="Pfam" id="PF13432">
    <property type="entry name" value="TPR_16"/>
    <property type="match status" value="1"/>
</dbReference>
<keyword evidence="6" id="KW-1185">Reference proteome</keyword>
<evidence type="ECO:0000256" key="1">
    <source>
        <dbReference type="ARBA" id="ARBA00022737"/>
    </source>
</evidence>
<dbReference type="Gene3D" id="1.25.40.10">
    <property type="entry name" value="Tetratricopeptide repeat domain"/>
    <property type="match status" value="2"/>
</dbReference>
<dbReference type="InterPro" id="IPR051012">
    <property type="entry name" value="CellSynth/LPSAsmb/PSIAsmb"/>
</dbReference>
<dbReference type="PANTHER" id="PTHR45586">
    <property type="entry name" value="TPR REPEAT-CONTAINING PROTEIN PA4667"/>
    <property type="match status" value="1"/>
</dbReference>
<proteinExistence type="predicted"/>